<keyword evidence="5 10" id="KW-0159">Chromosome partition</keyword>
<dbReference type="NCBIfam" id="TIGR02224">
    <property type="entry name" value="recomb_XerC"/>
    <property type="match status" value="1"/>
</dbReference>
<evidence type="ECO:0000256" key="11">
    <source>
        <dbReference type="NCBIfam" id="TIGR02224"/>
    </source>
</evidence>
<dbReference type="SUPFAM" id="SSF56349">
    <property type="entry name" value="DNA breaking-rejoining enzymes"/>
    <property type="match status" value="1"/>
</dbReference>
<feature type="active site" evidence="10">
    <location>
        <position position="167"/>
    </location>
</feature>
<gene>
    <name evidence="10 15" type="primary">xerC</name>
    <name evidence="15" type="ORF">FXN63_02535</name>
</gene>
<reference evidence="15 16" key="1">
    <citation type="submission" date="2019-08" db="EMBL/GenBank/DDBJ databases">
        <title>Amphibian skin-associated Pigmentiphaga: genome sequence and occurrence across geography and hosts.</title>
        <authorList>
            <person name="Bletz M.C."/>
            <person name="Bunk B."/>
            <person name="Sproeer C."/>
            <person name="Biwer P."/>
            <person name="Reiter S."/>
            <person name="Rabemananjara F.C.E."/>
            <person name="Schulz S."/>
            <person name="Overmann J."/>
            <person name="Vences M."/>
        </authorList>
    </citation>
    <scope>NUCLEOTIDE SEQUENCE [LARGE SCALE GENOMIC DNA]</scope>
    <source>
        <strain evidence="15 16">Mada1488</strain>
    </source>
</reference>
<dbReference type="Pfam" id="PF02899">
    <property type="entry name" value="Phage_int_SAM_1"/>
    <property type="match status" value="1"/>
</dbReference>
<accession>A0A5C0ARQ1</accession>
<dbReference type="Gene3D" id="1.10.150.130">
    <property type="match status" value="1"/>
</dbReference>
<feature type="active site" description="O-(3'-phospho-DNA)-tyrosine intermediate" evidence="10">
    <location>
        <position position="311"/>
    </location>
</feature>
<evidence type="ECO:0000256" key="9">
    <source>
        <dbReference type="ARBA" id="ARBA00023306"/>
    </source>
</evidence>
<comment type="similarity">
    <text evidence="2 10">Belongs to the 'phage' integrase family. XerC subfamily.</text>
</comment>
<dbReference type="PANTHER" id="PTHR30349">
    <property type="entry name" value="PHAGE INTEGRASE-RELATED"/>
    <property type="match status" value="1"/>
</dbReference>
<feature type="domain" description="Core-binding (CB)" evidence="14">
    <location>
        <begin position="19"/>
        <end position="102"/>
    </location>
</feature>
<keyword evidence="3 10" id="KW-0963">Cytoplasm</keyword>
<dbReference type="InterPro" id="IPR050090">
    <property type="entry name" value="Tyrosine_recombinase_XerCD"/>
</dbReference>
<dbReference type="RefSeq" id="WP_148812545.1">
    <property type="nucleotide sequence ID" value="NZ_CP043046.1"/>
</dbReference>
<evidence type="ECO:0000256" key="12">
    <source>
        <dbReference type="SAM" id="MobiDB-lite"/>
    </source>
</evidence>
<dbReference type="InterPro" id="IPR011010">
    <property type="entry name" value="DNA_brk_join_enz"/>
</dbReference>
<sequence length="363" mass="39403">MRSSPRTSNQNLDPDAPDVDLPPAVLTWLAELESVRRYSRHTLDAYRRDLCHLVSCAGKVPLESVAAAQVRRFLGQLHSQGLSPRSLARILAAWRGFYKWWGPQLGLSANPADGIRAPRAPRSLPKALGVEQTQAMLDHGAAKSQGGSPTERCDAAMFELLYSSGLRLSELTGLDLRYSRTAEYESTGWLDIDEAEVTVLGKGGKRRTVPVGAKAIEALRDWLAVRADVAAPNGAPEDASALFLGERGKRIAARRVQTRLARFGEEAGVATRVHPHVLRHSFASHVLQSAGDLRAVQEMLGHASISTTQIYTRLDFQHLAAAYDRAHPRAAPPPIDVDTVPAPAATAVDAPHAGAKTRRPRGR</sequence>
<feature type="region of interest" description="Disordered" evidence="12">
    <location>
        <begin position="330"/>
        <end position="363"/>
    </location>
</feature>
<feature type="active site" evidence="10">
    <location>
        <position position="276"/>
    </location>
</feature>
<dbReference type="InterPro" id="IPR013762">
    <property type="entry name" value="Integrase-like_cat_sf"/>
</dbReference>
<evidence type="ECO:0000256" key="6">
    <source>
        <dbReference type="ARBA" id="ARBA00022908"/>
    </source>
</evidence>
<protein>
    <recommendedName>
        <fullName evidence="10 11">Tyrosine recombinase XerC</fullName>
    </recommendedName>
</protein>
<keyword evidence="9 10" id="KW-0131">Cell cycle</keyword>
<dbReference type="PANTHER" id="PTHR30349:SF81">
    <property type="entry name" value="TYROSINE RECOMBINASE XERC"/>
    <property type="match status" value="1"/>
</dbReference>
<evidence type="ECO:0000256" key="4">
    <source>
        <dbReference type="ARBA" id="ARBA00022618"/>
    </source>
</evidence>
<comment type="subcellular location">
    <subcellularLocation>
        <location evidence="1 10">Cytoplasm</location>
    </subcellularLocation>
</comment>
<evidence type="ECO:0000256" key="8">
    <source>
        <dbReference type="ARBA" id="ARBA00023172"/>
    </source>
</evidence>
<comment type="subunit">
    <text evidence="10">Forms a cyclic heterotetrameric complex composed of two molecules of XerC and two molecules of XerD.</text>
</comment>
<name>A0A5C0ARQ1_9BURK</name>
<dbReference type="CDD" id="cd00798">
    <property type="entry name" value="INT_XerDC_C"/>
    <property type="match status" value="1"/>
</dbReference>
<keyword evidence="7 10" id="KW-0238">DNA-binding</keyword>
<feature type="active site" evidence="10">
    <location>
        <position position="302"/>
    </location>
</feature>
<evidence type="ECO:0000256" key="7">
    <source>
        <dbReference type="ARBA" id="ARBA00023125"/>
    </source>
</evidence>
<dbReference type="InterPro" id="IPR004107">
    <property type="entry name" value="Integrase_SAM-like_N"/>
</dbReference>
<keyword evidence="16" id="KW-1185">Reference proteome</keyword>
<dbReference type="PROSITE" id="PS51898">
    <property type="entry name" value="TYR_RECOMBINASE"/>
    <property type="match status" value="1"/>
</dbReference>
<dbReference type="GO" id="GO:0007059">
    <property type="term" value="P:chromosome segregation"/>
    <property type="evidence" value="ECO:0007669"/>
    <property type="project" value="UniProtKB-UniRule"/>
</dbReference>
<keyword evidence="8 10" id="KW-0233">DNA recombination</keyword>
<dbReference type="GO" id="GO:0005737">
    <property type="term" value="C:cytoplasm"/>
    <property type="evidence" value="ECO:0007669"/>
    <property type="project" value="UniProtKB-SubCell"/>
</dbReference>
<dbReference type="InterPro" id="IPR011931">
    <property type="entry name" value="Recomb_XerC"/>
</dbReference>
<evidence type="ECO:0000256" key="2">
    <source>
        <dbReference type="ARBA" id="ARBA00006657"/>
    </source>
</evidence>
<dbReference type="KEGG" id="pacr:FXN63_02535"/>
<evidence type="ECO:0000256" key="10">
    <source>
        <dbReference type="HAMAP-Rule" id="MF_01808"/>
    </source>
</evidence>
<keyword evidence="6 10" id="KW-0229">DNA integration</keyword>
<dbReference type="EMBL" id="CP043046">
    <property type="protein sequence ID" value="QEI04842.1"/>
    <property type="molecule type" value="Genomic_DNA"/>
</dbReference>
<evidence type="ECO:0000259" key="14">
    <source>
        <dbReference type="PROSITE" id="PS51900"/>
    </source>
</evidence>
<evidence type="ECO:0000256" key="5">
    <source>
        <dbReference type="ARBA" id="ARBA00022829"/>
    </source>
</evidence>
<comment type="function">
    <text evidence="10">Site-specific tyrosine recombinase, which acts by catalyzing the cutting and rejoining of the recombining DNA molecules. The XerC-XerD complex is essential to convert dimers of the bacterial chromosome into monomers to permit their segregation at cell division. It also contributes to the segregational stability of plasmids.</text>
</comment>
<dbReference type="GO" id="GO:0003677">
    <property type="term" value="F:DNA binding"/>
    <property type="evidence" value="ECO:0007669"/>
    <property type="project" value="UniProtKB-UniRule"/>
</dbReference>
<dbReference type="InterPro" id="IPR002104">
    <property type="entry name" value="Integrase_catalytic"/>
</dbReference>
<feature type="compositionally biased region" description="Low complexity" evidence="12">
    <location>
        <begin position="336"/>
        <end position="351"/>
    </location>
</feature>
<dbReference type="AlphaFoldDB" id="A0A5C0ARQ1"/>
<evidence type="ECO:0000256" key="1">
    <source>
        <dbReference type="ARBA" id="ARBA00004496"/>
    </source>
</evidence>
<dbReference type="GO" id="GO:0009037">
    <property type="term" value="F:tyrosine-based site-specific recombinase activity"/>
    <property type="evidence" value="ECO:0007669"/>
    <property type="project" value="UniProtKB-UniRule"/>
</dbReference>
<proteinExistence type="inferred from homology"/>
<evidence type="ECO:0000313" key="15">
    <source>
        <dbReference type="EMBL" id="QEI04842.1"/>
    </source>
</evidence>
<dbReference type="InterPro" id="IPR010998">
    <property type="entry name" value="Integrase_recombinase_N"/>
</dbReference>
<dbReference type="GO" id="GO:0051301">
    <property type="term" value="P:cell division"/>
    <property type="evidence" value="ECO:0007669"/>
    <property type="project" value="UniProtKB-UniRule"/>
</dbReference>
<feature type="domain" description="Tyr recombinase" evidence="13">
    <location>
        <begin position="123"/>
        <end position="324"/>
    </location>
</feature>
<evidence type="ECO:0000259" key="13">
    <source>
        <dbReference type="PROSITE" id="PS51898"/>
    </source>
</evidence>
<evidence type="ECO:0000313" key="16">
    <source>
        <dbReference type="Proteomes" id="UP000325161"/>
    </source>
</evidence>
<dbReference type="OrthoDB" id="9801717at2"/>
<feature type="active site" evidence="10">
    <location>
        <position position="202"/>
    </location>
</feature>
<feature type="active site" evidence="10">
    <location>
        <position position="279"/>
    </location>
</feature>
<dbReference type="Proteomes" id="UP000325161">
    <property type="component" value="Chromosome"/>
</dbReference>
<dbReference type="Gene3D" id="1.10.443.10">
    <property type="entry name" value="Intergrase catalytic core"/>
    <property type="match status" value="1"/>
</dbReference>
<dbReference type="InterPro" id="IPR023009">
    <property type="entry name" value="Tyrosine_recombinase_XerC/XerD"/>
</dbReference>
<dbReference type="InterPro" id="IPR044068">
    <property type="entry name" value="CB"/>
</dbReference>
<dbReference type="HAMAP" id="MF_01808">
    <property type="entry name" value="Recomb_XerC_XerD"/>
    <property type="match status" value="1"/>
</dbReference>
<organism evidence="15 16">
    <name type="scientific">Pigmentiphaga aceris</name>
    <dbReference type="NCBI Taxonomy" id="1940612"/>
    <lineage>
        <taxon>Bacteria</taxon>
        <taxon>Pseudomonadati</taxon>
        <taxon>Pseudomonadota</taxon>
        <taxon>Betaproteobacteria</taxon>
        <taxon>Burkholderiales</taxon>
        <taxon>Alcaligenaceae</taxon>
        <taxon>Pigmentiphaga</taxon>
    </lineage>
</organism>
<dbReference type="PROSITE" id="PS51900">
    <property type="entry name" value="CB"/>
    <property type="match status" value="1"/>
</dbReference>
<dbReference type="GO" id="GO:0006313">
    <property type="term" value="P:DNA transposition"/>
    <property type="evidence" value="ECO:0007669"/>
    <property type="project" value="UniProtKB-UniRule"/>
</dbReference>
<evidence type="ECO:0000256" key="3">
    <source>
        <dbReference type="ARBA" id="ARBA00022490"/>
    </source>
</evidence>
<keyword evidence="4 10" id="KW-0132">Cell division</keyword>
<dbReference type="Pfam" id="PF00589">
    <property type="entry name" value="Phage_integrase"/>
    <property type="match status" value="1"/>
</dbReference>